<gene>
    <name evidence="3" type="ORF">GCM10010521_73770</name>
</gene>
<dbReference type="EMBL" id="BAAAVM010000163">
    <property type="protein sequence ID" value="GAA2784652.1"/>
    <property type="molecule type" value="Genomic_DNA"/>
</dbReference>
<proteinExistence type="predicted"/>
<dbReference type="GO" id="GO:0004519">
    <property type="term" value="F:endonuclease activity"/>
    <property type="evidence" value="ECO:0007669"/>
    <property type="project" value="UniProtKB-KW"/>
</dbReference>
<protein>
    <submittedName>
        <fullName evidence="3">ATP-dependent endonuclease</fullName>
    </submittedName>
</protein>
<evidence type="ECO:0000313" key="4">
    <source>
        <dbReference type="Proteomes" id="UP001500893"/>
    </source>
</evidence>
<keyword evidence="3" id="KW-0255">Endonuclease</keyword>
<dbReference type="InterPro" id="IPR041685">
    <property type="entry name" value="AAA_GajA/Old/RecF-like"/>
</dbReference>
<keyword evidence="3" id="KW-0378">Hydrolase</keyword>
<dbReference type="Pfam" id="PF13175">
    <property type="entry name" value="AAA_15"/>
    <property type="match status" value="1"/>
</dbReference>
<evidence type="ECO:0000313" key="3">
    <source>
        <dbReference type="EMBL" id="GAA2784652.1"/>
    </source>
</evidence>
<feature type="domain" description="OLD protein-like TOPRIM" evidence="2">
    <location>
        <begin position="478"/>
        <end position="542"/>
    </location>
</feature>
<keyword evidence="3" id="KW-0540">Nuclease</keyword>
<sequence>MHTKRAKMPGGSVHIKAFRVQNFRRLKNVRVDLDEKTTIFVGANNSGKTSATHVFQRFLDPKVRFQIYDFTADCWEVFNSLDAAAASADVDLPKIYFDLWFEVDDHNIHRVLDLLPGLDWDGEPVGLRMVYAPRDSASVLENYRKARKDRKVSTEAPDAAYKPWPMDLTDYLSKRLTSEYEIKYYILDERQCDAGLNPKPGYEPFYLGSSSTGASAKVSALIKVDFLNAQRHLTDAESHGRAEDLSRRLSRYYQRNLQKFETDLEALSAIANSESALNEHFEQAFGSIFKSIEHLGYPGATNAGLVVKASFNVQSMLSTSARVHYMLPPANGEKAQVLPDQYNGLGFKNLIYMAVEILDFHHAWEDVEGQRPPVHLIMIEEPEAHLHAQLQQVFIRRVFELLPEVKEGFHTQMVVTTHSSHILYESSFQPIRYFCRDRADGVLHCSEVKNLSDFYNGEEKETREFLQQYLKLTHCDLFFADAAVLVEGNVERLLLPLIIERQFPQLKSSHLTILEVGGAFAHKFQELLDFLSITALVVTDLDSVVPSEDDTPQQDEIEKGRACKANVPGAVTSNESLKHWFPKLSSIDELLDLTDDQRVIKRDGEDVGNIWVACQTRQLAEWGSEAVELAGRTLEEAFALENLQWSQDSSRRVIGLCIMKSNQMTLCELHEAIFKRVRNLDKTRFVLGLIAEQDISWKAPRYIMDGLTWLSDRLSPTPASIPLAPGEGR</sequence>
<dbReference type="CDD" id="cd01026">
    <property type="entry name" value="TOPRIM_OLD"/>
    <property type="match status" value="1"/>
</dbReference>
<dbReference type="InterPro" id="IPR034139">
    <property type="entry name" value="TOPRIM_OLD"/>
</dbReference>
<dbReference type="SUPFAM" id="SSF52540">
    <property type="entry name" value="P-loop containing nucleoside triphosphate hydrolases"/>
    <property type="match status" value="1"/>
</dbReference>
<dbReference type="InterPro" id="IPR051396">
    <property type="entry name" value="Bact_Antivir_Def_Nuclease"/>
</dbReference>
<comment type="caution">
    <text evidence="3">The sequence shown here is derived from an EMBL/GenBank/DDBJ whole genome shotgun (WGS) entry which is preliminary data.</text>
</comment>
<dbReference type="Pfam" id="PF20469">
    <property type="entry name" value="OLD-like_TOPRIM"/>
    <property type="match status" value="1"/>
</dbReference>
<dbReference type="Gene3D" id="3.40.50.300">
    <property type="entry name" value="P-loop containing nucleotide triphosphate hydrolases"/>
    <property type="match status" value="2"/>
</dbReference>
<name>A0ABP6HRG3_9ACTN</name>
<evidence type="ECO:0000259" key="2">
    <source>
        <dbReference type="Pfam" id="PF20469"/>
    </source>
</evidence>
<dbReference type="InterPro" id="IPR027417">
    <property type="entry name" value="P-loop_NTPase"/>
</dbReference>
<feature type="domain" description="Endonuclease GajA/Old nuclease/RecF-like AAA" evidence="1">
    <location>
        <begin position="15"/>
        <end position="422"/>
    </location>
</feature>
<reference evidence="4" key="1">
    <citation type="journal article" date="2019" name="Int. J. Syst. Evol. Microbiol.">
        <title>The Global Catalogue of Microorganisms (GCM) 10K type strain sequencing project: providing services to taxonomists for standard genome sequencing and annotation.</title>
        <authorList>
            <consortium name="The Broad Institute Genomics Platform"/>
            <consortium name="The Broad Institute Genome Sequencing Center for Infectious Disease"/>
            <person name="Wu L."/>
            <person name="Ma J."/>
        </authorList>
    </citation>
    <scope>NUCLEOTIDE SEQUENCE [LARGE SCALE GENOMIC DNA]</scope>
    <source>
        <strain evidence="4">JCM 11574</strain>
    </source>
</reference>
<keyword evidence="4" id="KW-1185">Reference proteome</keyword>
<dbReference type="Proteomes" id="UP001500893">
    <property type="component" value="Unassembled WGS sequence"/>
</dbReference>
<dbReference type="PANTHER" id="PTHR43581">
    <property type="entry name" value="ATP/GTP PHOSPHATASE"/>
    <property type="match status" value="1"/>
</dbReference>
<evidence type="ECO:0000259" key="1">
    <source>
        <dbReference type="Pfam" id="PF13175"/>
    </source>
</evidence>
<organism evidence="3 4">
    <name type="scientific">Streptomyces rameus</name>
    <dbReference type="NCBI Taxonomy" id="68261"/>
    <lineage>
        <taxon>Bacteria</taxon>
        <taxon>Bacillati</taxon>
        <taxon>Actinomycetota</taxon>
        <taxon>Actinomycetes</taxon>
        <taxon>Kitasatosporales</taxon>
        <taxon>Streptomycetaceae</taxon>
        <taxon>Streptomyces</taxon>
    </lineage>
</organism>
<accession>A0ABP6HRG3</accession>
<dbReference type="PANTHER" id="PTHR43581:SF2">
    <property type="entry name" value="EXCINUCLEASE ATPASE SUBUNIT"/>
    <property type="match status" value="1"/>
</dbReference>